<dbReference type="InterPro" id="IPR058292">
    <property type="entry name" value="DUF7986"/>
</dbReference>
<organism evidence="1 2">
    <name type="scientific">Pelotomaculum schinkii</name>
    <dbReference type="NCBI Taxonomy" id="78350"/>
    <lineage>
        <taxon>Bacteria</taxon>
        <taxon>Bacillati</taxon>
        <taxon>Bacillota</taxon>
        <taxon>Clostridia</taxon>
        <taxon>Eubacteriales</taxon>
        <taxon>Desulfotomaculaceae</taxon>
        <taxon>Pelotomaculum</taxon>
    </lineage>
</organism>
<dbReference type="Proteomes" id="UP000298324">
    <property type="component" value="Unassembled WGS sequence"/>
</dbReference>
<dbReference type="Pfam" id="PF25948">
    <property type="entry name" value="DUF7986"/>
    <property type="match status" value="1"/>
</dbReference>
<accession>A0A4Y7RB40</accession>
<proteinExistence type="predicted"/>
<sequence>MVLAKETLEHIATAQQLKSDLVNYYKKREQKYKPIILTRYAKNHALREDVMANGIDWLIHCFRFQKGDTLIDRFIKKHRALSGLEIQILERWKDSFEGIFEVKALEADSVRLFNLVDQQEYTAASITGPETLERLKPGGLVMSRLIPLDDIYLFSGNMYLLPPGDKKALQDLAAKIAQSNSSAKYDQAWEIQRKYRDSFISYFGDDLITLPGHKLDEAFDNFNHYHIEKTLHNMPEEKKSEYPAAAPKMEFPEALTRNDNVGLIFDEREGLNFYPGFESFMAPFKNPRLLEDEEHREVITGYLESDSISTLPFRKMVERYPESSRQAFAALFAKPNWDNDKDFHELMEKHKGAFLKKKWEPATLPFNMI</sequence>
<keyword evidence="2" id="KW-1185">Reference proteome</keyword>
<reference evidence="1 2" key="1">
    <citation type="journal article" date="2018" name="Environ. Microbiol.">
        <title>Novel energy conservation strategies and behaviour of Pelotomaculum schinkii driving syntrophic propionate catabolism.</title>
        <authorList>
            <person name="Hidalgo-Ahumada C.A.P."/>
            <person name="Nobu M.K."/>
            <person name="Narihiro T."/>
            <person name="Tamaki H."/>
            <person name="Liu W.T."/>
            <person name="Kamagata Y."/>
            <person name="Stams A.J.M."/>
            <person name="Imachi H."/>
            <person name="Sousa D.Z."/>
        </authorList>
    </citation>
    <scope>NUCLEOTIDE SEQUENCE [LARGE SCALE GENOMIC DNA]</scope>
    <source>
        <strain evidence="1 2">HH</strain>
    </source>
</reference>
<name>A0A4Y7RB40_9FIRM</name>
<gene>
    <name evidence="1" type="ORF">Psch_02953</name>
</gene>
<comment type="caution">
    <text evidence="1">The sequence shown here is derived from an EMBL/GenBank/DDBJ whole genome shotgun (WGS) entry which is preliminary data.</text>
</comment>
<evidence type="ECO:0000313" key="2">
    <source>
        <dbReference type="Proteomes" id="UP000298324"/>
    </source>
</evidence>
<dbReference type="EMBL" id="QFGA01000002">
    <property type="protein sequence ID" value="TEB05911.1"/>
    <property type="molecule type" value="Genomic_DNA"/>
</dbReference>
<dbReference type="RefSeq" id="WP_190258599.1">
    <property type="nucleotide sequence ID" value="NZ_QFGA01000002.1"/>
</dbReference>
<evidence type="ECO:0000313" key="1">
    <source>
        <dbReference type="EMBL" id="TEB05911.1"/>
    </source>
</evidence>
<protein>
    <submittedName>
        <fullName evidence="1">Uncharacterized protein</fullName>
    </submittedName>
</protein>
<dbReference type="AlphaFoldDB" id="A0A4Y7RB40"/>